<dbReference type="Gene3D" id="3.40.50.10810">
    <property type="entry name" value="Tandem AAA-ATPase domain"/>
    <property type="match status" value="1"/>
</dbReference>
<keyword evidence="4 6" id="KW-0238">DNA-binding</keyword>
<organism evidence="9 10">
    <name type="scientific">Orchesella cincta</name>
    <name type="common">Springtail</name>
    <name type="synonym">Podura cincta</name>
    <dbReference type="NCBI Taxonomy" id="48709"/>
    <lineage>
        <taxon>Eukaryota</taxon>
        <taxon>Metazoa</taxon>
        <taxon>Ecdysozoa</taxon>
        <taxon>Arthropoda</taxon>
        <taxon>Hexapoda</taxon>
        <taxon>Collembola</taxon>
        <taxon>Entomobryomorpha</taxon>
        <taxon>Entomobryoidea</taxon>
        <taxon>Orchesellidae</taxon>
        <taxon>Orchesellinae</taxon>
        <taxon>Orchesella</taxon>
    </lineage>
</organism>
<dbReference type="GO" id="GO:0003677">
    <property type="term" value="F:DNA binding"/>
    <property type="evidence" value="ECO:0007669"/>
    <property type="project" value="UniProtKB-UniRule"/>
</dbReference>
<dbReference type="OrthoDB" id="5847120at2759"/>
<feature type="compositionally biased region" description="Basic and acidic residues" evidence="7">
    <location>
        <begin position="325"/>
        <end position="334"/>
    </location>
</feature>
<evidence type="ECO:0000313" key="9">
    <source>
        <dbReference type="EMBL" id="ODN06110.1"/>
    </source>
</evidence>
<dbReference type="AlphaFoldDB" id="A0A1D2NLG5"/>
<evidence type="ECO:0000313" key="10">
    <source>
        <dbReference type="Proteomes" id="UP000094527"/>
    </source>
</evidence>
<sequence length="395" mass="44780">MLGLNGILADESGLGKKAQVIAFLTYLAETAGLWGPFLIVAPTSSLFKWQQDFDRLSPRFNVISYWGKPMERKVLRQFWEKTSFHTEDASFHVVITSHQVMASDLKYFGKIKWQYLIMDDAQGSITSSTKWMPLLSFHCRNKLLLSNNPRLNSQSHLFSYLYFTMPSLYDAQEELSETFLKELESPTLTLDNDSGANQHVLRLRAVVQKFLLRRVKEELEAEMTDDVNILVYCSLSRRQLLNGGEGSDSASPSNSEEPDTGELETDMDVKECHDDDNYNFSMDEGYIGMSPDSFEDYEEDSSPRKAKMMRGTGRRGRPPSRMRFQMRDFGDSQARRGPGRPRLKPVGPANQAVRGRPPGRPPLSKKAETISSGLTPFSSSQRVFGFYSSPDLELS</sequence>
<comment type="domain">
    <text evidence="6">The DBINO region is involved in binding to DNA.</text>
</comment>
<dbReference type="GO" id="GO:0006281">
    <property type="term" value="P:DNA repair"/>
    <property type="evidence" value="ECO:0007669"/>
    <property type="project" value="UniProtKB-UniRule"/>
</dbReference>
<comment type="subcellular location">
    <subcellularLocation>
        <location evidence="1 6">Nucleus</location>
    </subcellularLocation>
</comment>
<dbReference type="GO" id="GO:0005524">
    <property type="term" value="F:ATP binding"/>
    <property type="evidence" value="ECO:0007669"/>
    <property type="project" value="UniProtKB-UniRule"/>
</dbReference>
<protein>
    <recommendedName>
        <fullName evidence="6">Chromatin-remodeling ATPase INO80</fullName>
        <ecNumber evidence="6">3.6.4.-</ecNumber>
    </recommendedName>
</protein>
<dbReference type="InterPro" id="IPR038718">
    <property type="entry name" value="SNF2-like_sf"/>
</dbReference>
<keyword evidence="10" id="KW-1185">Reference proteome</keyword>
<dbReference type="PANTHER" id="PTHR45685">
    <property type="entry name" value="HELICASE SRCAP-RELATED"/>
    <property type="match status" value="1"/>
</dbReference>
<keyword evidence="3 6" id="KW-0067">ATP-binding</keyword>
<keyword evidence="9" id="KW-0347">Helicase</keyword>
<dbReference type="GO" id="GO:0016887">
    <property type="term" value="F:ATP hydrolysis activity"/>
    <property type="evidence" value="ECO:0007669"/>
    <property type="project" value="TreeGrafter"/>
</dbReference>
<evidence type="ECO:0000256" key="6">
    <source>
        <dbReference type="RuleBase" id="RU368001"/>
    </source>
</evidence>
<evidence type="ECO:0000256" key="2">
    <source>
        <dbReference type="ARBA" id="ARBA00022741"/>
    </source>
</evidence>
<keyword evidence="2" id="KW-0547">Nucleotide-binding</keyword>
<gene>
    <name evidence="9" type="ORF">Ocin01_00552</name>
</gene>
<dbReference type="InterPro" id="IPR050520">
    <property type="entry name" value="INO80/SWR1_helicase"/>
</dbReference>
<feature type="compositionally biased region" description="Polar residues" evidence="7">
    <location>
        <begin position="369"/>
        <end position="382"/>
    </location>
</feature>
<name>A0A1D2NLG5_ORCCI</name>
<feature type="compositionally biased region" description="Acidic residues" evidence="7">
    <location>
        <begin position="256"/>
        <end position="266"/>
    </location>
</feature>
<evidence type="ECO:0000256" key="7">
    <source>
        <dbReference type="SAM" id="MobiDB-lite"/>
    </source>
</evidence>
<keyword evidence="5" id="KW-0539">Nucleus</keyword>
<feature type="region of interest" description="Disordered" evidence="7">
    <location>
        <begin position="290"/>
        <end position="395"/>
    </location>
</feature>
<feature type="domain" description="Helicase ATP-binding" evidence="8">
    <location>
        <begin position="1"/>
        <end position="167"/>
    </location>
</feature>
<feature type="region of interest" description="Disordered" evidence="7">
    <location>
        <begin position="242"/>
        <end position="268"/>
    </location>
</feature>
<proteinExistence type="inferred from homology"/>
<dbReference type="GO" id="GO:0042393">
    <property type="term" value="F:histone binding"/>
    <property type="evidence" value="ECO:0007669"/>
    <property type="project" value="TreeGrafter"/>
</dbReference>
<dbReference type="EC" id="3.6.4.-" evidence="6"/>
<evidence type="ECO:0000256" key="3">
    <source>
        <dbReference type="ARBA" id="ARBA00022840"/>
    </source>
</evidence>
<dbReference type="GO" id="GO:0004386">
    <property type="term" value="F:helicase activity"/>
    <property type="evidence" value="ECO:0007669"/>
    <property type="project" value="UniProtKB-KW"/>
</dbReference>
<comment type="function">
    <text evidence="6">ATPase component of the INO80 complex which remodels chromatin by shifting nucleosomes and is involved in DNA repair.</text>
</comment>
<feature type="compositionally biased region" description="Basic residues" evidence="7">
    <location>
        <begin position="304"/>
        <end position="320"/>
    </location>
</feature>
<accession>A0A1D2NLG5</accession>
<keyword evidence="6" id="KW-0234">DNA repair</keyword>
<comment type="subunit">
    <text evidence="6">Component of the INO80 chromatin-remodeling complex.</text>
</comment>
<evidence type="ECO:0000256" key="1">
    <source>
        <dbReference type="ARBA" id="ARBA00004123"/>
    </source>
</evidence>
<keyword evidence="6" id="KW-0378">Hydrolase</keyword>
<dbReference type="InterPro" id="IPR000330">
    <property type="entry name" value="SNF2_N"/>
</dbReference>
<dbReference type="GO" id="GO:0031011">
    <property type="term" value="C:Ino80 complex"/>
    <property type="evidence" value="ECO:0007669"/>
    <property type="project" value="UniProtKB-UniRule"/>
</dbReference>
<dbReference type="Proteomes" id="UP000094527">
    <property type="component" value="Unassembled WGS sequence"/>
</dbReference>
<comment type="similarity">
    <text evidence="6">Belongs to the SNF2/RAD54 helicase family.</text>
</comment>
<dbReference type="InterPro" id="IPR014001">
    <property type="entry name" value="Helicase_ATP-bd"/>
</dbReference>
<dbReference type="PANTHER" id="PTHR45685:SF2">
    <property type="entry name" value="CHROMATIN-REMODELING ATPASE INO80"/>
    <property type="match status" value="1"/>
</dbReference>
<dbReference type="Pfam" id="PF00176">
    <property type="entry name" value="SNF2-rel_dom"/>
    <property type="match status" value="1"/>
</dbReference>
<dbReference type="STRING" id="48709.A0A1D2NLG5"/>
<dbReference type="SMART" id="SM00487">
    <property type="entry name" value="DEXDc"/>
    <property type="match status" value="1"/>
</dbReference>
<evidence type="ECO:0000256" key="4">
    <source>
        <dbReference type="ARBA" id="ARBA00023125"/>
    </source>
</evidence>
<dbReference type="GO" id="GO:0006338">
    <property type="term" value="P:chromatin remodeling"/>
    <property type="evidence" value="ECO:0007669"/>
    <property type="project" value="UniProtKB-UniRule"/>
</dbReference>
<evidence type="ECO:0000256" key="5">
    <source>
        <dbReference type="ARBA" id="ARBA00023242"/>
    </source>
</evidence>
<dbReference type="SUPFAM" id="SSF52540">
    <property type="entry name" value="P-loop containing nucleoside triphosphate hydrolases"/>
    <property type="match status" value="1"/>
</dbReference>
<comment type="catalytic activity">
    <reaction evidence="6">
        <text>ATP + H2O = ADP + phosphate + H(+)</text>
        <dbReference type="Rhea" id="RHEA:13065"/>
        <dbReference type="ChEBI" id="CHEBI:15377"/>
        <dbReference type="ChEBI" id="CHEBI:15378"/>
        <dbReference type="ChEBI" id="CHEBI:30616"/>
        <dbReference type="ChEBI" id="CHEBI:43474"/>
        <dbReference type="ChEBI" id="CHEBI:456216"/>
    </reaction>
</comment>
<dbReference type="InterPro" id="IPR027417">
    <property type="entry name" value="P-loop_NTPase"/>
</dbReference>
<comment type="caution">
    <text evidence="9">The sequence shown here is derived from an EMBL/GenBank/DDBJ whole genome shotgun (WGS) entry which is preliminary data.</text>
</comment>
<evidence type="ECO:0000259" key="8">
    <source>
        <dbReference type="PROSITE" id="PS51192"/>
    </source>
</evidence>
<dbReference type="PROSITE" id="PS51192">
    <property type="entry name" value="HELICASE_ATP_BIND_1"/>
    <property type="match status" value="1"/>
</dbReference>
<reference evidence="9 10" key="1">
    <citation type="journal article" date="2016" name="Genome Biol. Evol.">
        <title>Gene Family Evolution Reflects Adaptation to Soil Environmental Stressors in the Genome of the Collembolan Orchesella cincta.</title>
        <authorList>
            <person name="Faddeeva-Vakhrusheva A."/>
            <person name="Derks M.F."/>
            <person name="Anvar S.Y."/>
            <person name="Agamennone V."/>
            <person name="Suring W."/>
            <person name="Smit S."/>
            <person name="van Straalen N.M."/>
            <person name="Roelofs D."/>
        </authorList>
    </citation>
    <scope>NUCLEOTIDE SEQUENCE [LARGE SCALE GENOMIC DNA]</scope>
    <source>
        <tissue evidence="9">Mixed pool</tissue>
    </source>
</reference>
<keyword evidence="6" id="KW-0227">DNA damage</keyword>
<dbReference type="EMBL" id="LJIJ01000010">
    <property type="protein sequence ID" value="ODN06110.1"/>
    <property type="molecule type" value="Genomic_DNA"/>
</dbReference>